<dbReference type="EMBL" id="FNFF01000006">
    <property type="protein sequence ID" value="SDK30972.1"/>
    <property type="molecule type" value="Genomic_DNA"/>
</dbReference>
<gene>
    <name evidence="1" type="ORF">SAMN05421806_106162</name>
</gene>
<organism evidence="1 2">
    <name type="scientific">Streptomyces indicus</name>
    <dbReference type="NCBI Taxonomy" id="417292"/>
    <lineage>
        <taxon>Bacteria</taxon>
        <taxon>Bacillati</taxon>
        <taxon>Actinomycetota</taxon>
        <taxon>Actinomycetes</taxon>
        <taxon>Kitasatosporales</taxon>
        <taxon>Streptomycetaceae</taxon>
        <taxon>Streptomyces</taxon>
    </lineage>
</organism>
<keyword evidence="2" id="KW-1185">Reference proteome</keyword>
<dbReference type="AlphaFoldDB" id="A0A1G9AUM9"/>
<protein>
    <submittedName>
        <fullName evidence="1">Uncharacterized protein</fullName>
    </submittedName>
</protein>
<sequence length="35" mass="3820">MCTRGPVPLLGTGPLVLPPWHLPSRAELLRRSAAR</sequence>
<dbReference type="Proteomes" id="UP000199155">
    <property type="component" value="Unassembled WGS sequence"/>
</dbReference>
<accession>A0A1G9AUM9</accession>
<evidence type="ECO:0000313" key="1">
    <source>
        <dbReference type="EMBL" id="SDK30972.1"/>
    </source>
</evidence>
<name>A0A1G9AUM9_9ACTN</name>
<reference evidence="1 2" key="1">
    <citation type="submission" date="2016-10" db="EMBL/GenBank/DDBJ databases">
        <authorList>
            <person name="de Groot N.N."/>
        </authorList>
    </citation>
    <scope>NUCLEOTIDE SEQUENCE [LARGE SCALE GENOMIC DNA]</scope>
    <source>
        <strain evidence="1 2">CGMCC 4.5727</strain>
    </source>
</reference>
<evidence type="ECO:0000313" key="2">
    <source>
        <dbReference type="Proteomes" id="UP000199155"/>
    </source>
</evidence>
<proteinExistence type="predicted"/>